<evidence type="ECO:0000256" key="11">
    <source>
        <dbReference type="ARBA" id="ARBA00023284"/>
    </source>
</evidence>
<dbReference type="PANTHER" id="PTHR14519">
    <property type="entry name" value="VITAMIN K EPOXIDE REDUCTASE COMPLEX, SUBUNIT 1"/>
    <property type="match status" value="1"/>
</dbReference>
<dbReference type="Gene3D" id="1.20.1440.130">
    <property type="entry name" value="VKOR domain"/>
    <property type="match status" value="1"/>
</dbReference>
<keyword evidence="6" id="KW-0256">Endoplasmic reticulum</keyword>
<sequence length="154" mass="17383">MMLLCLLGVALSVYALYVEFLKEADENYEAMCDVNSYISCSKVFTSKYGRGFGIVGEYLGKDHILNQPNSIPGIMFYILILALGEIRSATAAKIQRGLVFTSNFMSLYLAYLLYFILHDFCIVCVSTYIVNFLLTLCAFHRVSTLGKLPKRKIK</sequence>
<comment type="similarity">
    <text evidence="2">Belongs to the VKOR family.</text>
</comment>
<evidence type="ECO:0000256" key="5">
    <source>
        <dbReference type="ARBA" id="ARBA00022719"/>
    </source>
</evidence>
<evidence type="ECO:0000313" key="16">
    <source>
        <dbReference type="Proteomes" id="UP000283509"/>
    </source>
</evidence>
<evidence type="ECO:0000256" key="6">
    <source>
        <dbReference type="ARBA" id="ARBA00022824"/>
    </source>
</evidence>
<feature type="domain" description="Vitamin K epoxide reductase" evidence="14">
    <location>
        <begin position="1"/>
        <end position="142"/>
    </location>
</feature>
<dbReference type="Proteomes" id="UP000283509">
    <property type="component" value="Unassembled WGS sequence"/>
</dbReference>
<keyword evidence="16" id="KW-1185">Reference proteome</keyword>
<dbReference type="CDD" id="cd12917">
    <property type="entry name" value="VKOR_euk"/>
    <property type="match status" value="1"/>
</dbReference>
<protein>
    <recommendedName>
        <fullName evidence="3">vitamin-K-epoxide reductase (warfarin-sensitive)</fullName>
        <ecNumber evidence="3">1.17.4.4</ecNumber>
    </recommendedName>
</protein>
<dbReference type="SMART" id="SM00756">
    <property type="entry name" value="VKc"/>
    <property type="match status" value="1"/>
</dbReference>
<dbReference type="GO" id="GO:0047057">
    <property type="term" value="F:vitamin-K-epoxide reductase (warfarin-sensitive) activity"/>
    <property type="evidence" value="ECO:0007669"/>
    <property type="project" value="UniProtKB-EC"/>
</dbReference>
<accession>A0A3R7LZU9</accession>
<reference evidence="15 16" key="2">
    <citation type="submission" date="2019-01" db="EMBL/GenBank/DDBJ databases">
        <title>The decoding of complex shrimp genome reveals the adaptation for benthos swimmer, frequently molting mechanism and breeding impact on genome.</title>
        <authorList>
            <person name="Sun Y."/>
            <person name="Gao Y."/>
            <person name="Yu Y."/>
        </authorList>
    </citation>
    <scope>NUCLEOTIDE SEQUENCE [LARGE SCALE GENOMIC DNA]</scope>
    <source>
        <tissue evidence="15">Muscle</tissue>
    </source>
</reference>
<keyword evidence="11" id="KW-0676">Redox-active center</keyword>
<dbReference type="GO" id="GO:0005789">
    <property type="term" value="C:endoplasmic reticulum membrane"/>
    <property type="evidence" value="ECO:0007669"/>
    <property type="project" value="UniProtKB-SubCell"/>
</dbReference>
<evidence type="ECO:0000256" key="13">
    <source>
        <dbReference type="SAM" id="SignalP"/>
    </source>
</evidence>
<feature type="transmembrane region" description="Helical" evidence="12">
    <location>
        <begin position="98"/>
        <end position="116"/>
    </location>
</feature>
<keyword evidence="7 12" id="KW-1133">Transmembrane helix</keyword>
<dbReference type="EC" id="1.17.4.4" evidence="3"/>
<keyword evidence="5" id="KW-0874">Quinone</keyword>
<dbReference type="InterPro" id="IPR042406">
    <property type="entry name" value="VKORC1/VKORC1L1"/>
</dbReference>
<keyword evidence="8" id="KW-0560">Oxidoreductase</keyword>
<dbReference type="Pfam" id="PF07884">
    <property type="entry name" value="VKOR"/>
    <property type="match status" value="1"/>
</dbReference>
<dbReference type="OrthoDB" id="17010at2759"/>
<feature type="transmembrane region" description="Helical" evidence="12">
    <location>
        <begin position="122"/>
        <end position="142"/>
    </location>
</feature>
<dbReference type="GO" id="GO:0048038">
    <property type="term" value="F:quinone binding"/>
    <property type="evidence" value="ECO:0007669"/>
    <property type="project" value="UniProtKB-KW"/>
</dbReference>
<reference evidence="15 16" key="1">
    <citation type="submission" date="2018-04" db="EMBL/GenBank/DDBJ databases">
        <authorList>
            <person name="Zhang X."/>
            <person name="Yuan J."/>
            <person name="Li F."/>
            <person name="Xiang J."/>
        </authorList>
    </citation>
    <scope>NUCLEOTIDE SEQUENCE [LARGE SCALE GENOMIC DNA]</scope>
    <source>
        <tissue evidence="15">Muscle</tissue>
    </source>
</reference>
<evidence type="ECO:0000256" key="4">
    <source>
        <dbReference type="ARBA" id="ARBA00022692"/>
    </source>
</evidence>
<dbReference type="EMBL" id="QCYY01003438">
    <property type="protein sequence ID" value="ROT63451.1"/>
    <property type="molecule type" value="Genomic_DNA"/>
</dbReference>
<comment type="subcellular location">
    <subcellularLocation>
        <location evidence="1">Endoplasmic reticulum membrane</location>
        <topology evidence="1">Multi-pass membrane protein</topology>
    </subcellularLocation>
</comment>
<feature type="signal peptide" evidence="13">
    <location>
        <begin position="1"/>
        <end position="15"/>
    </location>
</feature>
<keyword evidence="9 12" id="KW-0472">Membrane</keyword>
<dbReference type="InterPro" id="IPR038354">
    <property type="entry name" value="VKOR_sf"/>
</dbReference>
<gene>
    <name evidence="15" type="ORF">C7M84_018663</name>
</gene>
<comment type="caution">
    <text evidence="15">The sequence shown here is derived from an EMBL/GenBank/DDBJ whole genome shotgun (WGS) entry which is preliminary data.</text>
</comment>
<feature type="chain" id="PRO_5018558354" description="vitamin-K-epoxide reductase (warfarin-sensitive)" evidence="13">
    <location>
        <begin position="16"/>
        <end position="154"/>
    </location>
</feature>
<proteinExistence type="inferred from homology"/>
<evidence type="ECO:0000256" key="10">
    <source>
        <dbReference type="ARBA" id="ARBA00023157"/>
    </source>
</evidence>
<dbReference type="GO" id="GO:0042373">
    <property type="term" value="P:vitamin K metabolic process"/>
    <property type="evidence" value="ECO:0007669"/>
    <property type="project" value="InterPro"/>
</dbReference>
<evidence type="ECO:0000256" key="3">
    <source>
        <dbReference type="ARBA" id="ARBA00012278"/>
    </source>
</evidence>
<evidence type="ECO:0000256" key="12">
    <source>
        <dbReference type="SAM" id="Phobius"/>
    </source>
</evidence>
<evidence type="ECO:0000256" key="7">
    <source>
        <dbReference type="ARBA" id="ARBA00022989"/>
    </source>
</evidence>
<keyword evidence="10" id="KW-1015">Disulfide bond</keyword>
<dbReference type="STRING" id="6689.A0A3R7LZU9"/>
<evidence type="ECO:0000256" key="8">
    <source>
        <dbReference type="ARBA" id="ARBA00023002"/>
    </source>
</evidence>
<feature type="transmembrane region" description="Helical" evidence="12">
    <location>
        <begin position="69"/>
        <end position="86"/>
    </location>
</feature>
<organism evidence="15 16">
    <name type="scientific">Penaeus vannamei</name>
    <name type="common">Whiteleg shrimp</name>
    <name type="synonym">Litopenaeus vannamei</name>
    <dbReference type="NCBI Taxonomy" id="6689"/>
    <lineage>
        <taxon>Eukaryota</taxon>
        <taxon>Metazoa</taxon>
        <taxon>Ecdysozoa</taxon>
        <taxon>Arthropoda</taxon>
        <taxon>Crustacea</taxon>
        <taxon>Multicrustacea</taxon>
        <taxon>Malacostraca</taxon>
        <taxon>Eumalacostraca</taxon>
        <taxon>Eucarida</taxon>
        <taxon>Decapoda</taxon>
        <taxon>Dendrobranchiata</taxon>
        <taxon>Penaeoidea</taxon>
        <taxon>Penaeidae</taxon>
        <taxon>Penaeus</taxon>
    </lineage>
</organism>
<evidence type="ECO:0000256" key="2">
    <source>
        <dbReference type="ARBA" id="ARBA00006214"/>
    </source>
</evidence>
<dbReference type="PANTHER" id="PTHR14519:SF8">
    <property type="entry name" value="VITAMIN K EPOXIDE REDUCTASE COMPLEX SUBUNIT 1"/>
    <property type="match status" value="1"/>
</dbReference>
<name>A0A3R7LZU9_PENVA</name>
<keyword evidence="4 12" id="KW-0812">Transmembrane</keyword>
<dbReference type="InterPro" id="IPR012932">
    <property type="entry name" value="VKOR"/>
</dbReference>
<evidence type="ECO:0000259" key="14">
    <source>
        <dbReference type="SMART" id="SM00756"/>
    </source>
</evidence>
<dbReference type="FunFam" id="1.20.1440.130:FF:000001">
    <property type="entry name" value="Vitamin K epoxide reductase complex subunit 1-like 1"/>
    <property type="match status" value="1"/>
</dbReference>
<evidence type="ECO:0000256" key="9">
    <source>
        <dbReference type="ARBA" id="ARBA00023136"/>
    </source>
</evidence>
<evidence type="ECO:0000256" key="1">
    <source>
        <dbReference type="ARBA" id="ARBA00004477"/>
    </source>
</evidence>
<dbReference type="AlphaFoldDB" id="A0A3R7LZU9"/>
<keyword evidence="13" id="KW-0732">Signal</keyword>
<evidence type="ECO:0000313" key="15">
    <source>
        <dbReference type="EMBL" id="ROT63451.1"/>
    </source>
</evidence>